<dbReference type="AlphaFoldDB" id="A0A6G7CMV5"/>
<organism evidence="1 2">
    <name type="scientific">Vibrio ziniensis</name>
    <dbReference type="NCBI Taxonomy" id="2711221"/>
    <lineage>
        <taxon>Bacteria</taxon>
        <taxon>Pseudomonadati</taxon>
        <taxon>Pseudomonadota</taxon>
        <taxon>Gammaproteobacteria</taxon>
        <taxon>Vibrionales</taxon>
        <taxon>Vibrionaceae</taxon>
        <taxon>Vibrio</taxon>
    </lineage>
</organism>
<accession>A0A6G7CMV5</accession>
<keyword evidence="2" id="KW-1185">Reference proteome</keyword>
<dbReference type="KEGG" id="vzi:G5S32_15835"/>
<proteinExistence type="predicted"/>
<evidence type="ECO:0000313" key="1">
    <source>
        <dbReference type="EMBL" id="QIH43467.1"/>
    </source>
</evidence>
<protein>
    <submittedName>
        <fullName evidence="1">Uncharacterized protein</fullName>
    </submittedName>
</protein>
<name>A0A6G7CMV5_9VIBR</name>
<dbReference type="EMBL" id="CP049332">
    <property type="protein sequence ID" value="QIH43467.1"/>
    <property type="molecule type" value="Genomic_DNA"/>
</dbReference>
<evidence type="ECO:0000313" key="2">
    <source>
        <dbReference type="Proteomes" id="UP000503003"/>
    </source>
</evidence>
<dbReference type="RefSeq" id="WP_165313001.1">
    <property type="nucleotide sequence ID" value="NZ_CP049332.1"/>
</dbReference>
<sequence>MNQHNNWLERIGRSGLKTVKFDTGSGGGAPSVQAIEATGFGLAGLSKEATAWAMFAYSNTEDEKSLNYLASRLSKIVLRSNPKIPTRSIVGLVKITLRECLMYAPDETTRKGCTVAAKSIAMGIARKTYYAHRESIESSCEMIRRIVSMWEEQIRSNGHRLG</sequence>
<gene>
    <name evidence="1" type="ORF">G5S32_15835</name>
</gene>
<reference evidence="1 2" key="1">
    <citation type="submission" date="2020-02" db="EMBL/GenBank/DDBJ databases">
        <title>A complete genome of a marine bacterium Vibrio sp. ZWAL4003 isolated from the mangrove sediment with the ability to degrade polysaccharides.</title>
        <authorList>
            <person name="Wu J."/>
            <person name="Qu W."/>
            <person name="Zeng R."/>
        </authorList>
    </citation>
    <scope>NUCLEOTIDE SEQUENCE [LARGE SCALE GENOMIC DNA]</scope>
    <source>
        <strain evidence="1 2">ZWAL4003</strain>
    </source>
</reference>
<dbReference type="Proteomes" id="UP000503003">
    <property type="component" value="Chromosome 2"/>
</dbReference>